<protein>
    <submittedName>
        <fullName evidence="1">Uncharacterized protein</fullName>
    </submittedName>
</protein>
<dbReference type="AlphaFoldDB" id="A0A918GWM7"/>
<reference evidence="1" key="2">
    <citation type="submission" date="2020-09" db="EMBL/GenBank/DDBJ databases">
        <authorList>
            <person name="Sun Q."/>
            <person name="Ohkuma M."/>
        </authorList>
    </citation>
    <scope>NUCLEOTIDE SEQUENCE</scope>
    <source>
        <strain evidence="1">JCM 3172</strain>
    </source>
</reference>
<proteinExistence type="predicted"/>
<reference evidence="1" key="1">
    <citation type="journal article" date="2014" name="Int. J. Syst. Evol. Microbiol.">
        <title>Complete genome sequence of Corynebacterium casei LMG S-19264T (=DSM 44701T), isolated from a smear-ripened cheese.</title>
        <authorList>
            <consortium name="US DOE Joint Genome Institute (JGI-PGF)"/>
            <person name="Walter F."/>
            <person name="Albersmeier A."/>
            <person name="Kalinowski J."/>
            <person name="Ruckert C."/>
        </authorList>
    </citation>
    <scope>NUCLEOTIDE SEQUENCE</scope>
    <source>
        <strain evidence="1">JCM 3172</strain>
    </source>
</reference>
<keyword evidence="2" id="KW-1185">Reference proteome</keyword>
<dbReference type="Proteomes" id="UP000619486">
    <property type="component" value="Unassembled WGS sequence"/>
</dbReference>
<evidence type="ECO:0000313" key="2">
    <source>
        <dbReference type="Proteomes" id="UP000619486"/>
    </source>
</evidence>
<dbReference type="RefSeq" id="WP_189199433.1">
    <property type="nucleotide sequence ID" value="NZ_BMQQ01000001.1"/>
</dbReference>
<dbReference type="EMBL" id="BMQQ01000001">
    <property type="protein sequence ID" value="GGT14072.1"/>
    <property type="molecule type" value="Genomic_DNA"/>
</dbReference>
<evidence type="ECO:0000313" key="1">
    <source>
        <dbReference type="EMBL" id="GGT14072.1"/>
    </source>
</evidence>
<name>A0A918GWM7_9ACTN</name>
<accession>A0A918GWM7</accession>
<comment type="caution">
    <text evidence="1">The sequence shown here is derived from an EMBL/GenBank/DDBJ whole genome shotgun (WGS) entry which is preliminary data.</text>
</comment>
<organism evidence="1 2">
    <name type="scientific">Streptomyces purpureus</name>
    <dbReference type="NCBI Taxonomy" id="1951"/>
    <lineage>
        <taxon>Bacteria</taxon>
        <taxon>Bacillati</taxon>
        <taxon>Actinomycetota</taxon>
        <taxon>Actinomycetes</taxon>
        <taxon>Kitasatosporales</taxon>
        <taxon>Streptomycetaceae</taxon>
        <taxon>Streptomyces</taxon>
    </lineage>
</organism>
<gene>
    <name evidence="1" type="ORF">GCM10014713_03330</name>
</gene>
<sequence>MAFSIGDQEQIVLGAFIEAGTEAARREDGRLGVCPDVVPAGRSVTCVTAVAPLASSPYLDISFAPTDGHESGTWKLPTGG</sequence>